<name>A0A285JF69_9ACTN</name>
<evidence type="ECO:0000256" key="1">
    <source>
        <dbReference type="SAM" id="Phobius"/>
    </source>
</evidence>
<evidence type="ECO:0000313" key="3">
    <source>
        <dbReference type="Proteomes" id="UP000219612"/>
    </source>
</evidence>
<gene>
    <name evidence="2" type="ORF">SAMN05421748_118176</name>
</gene>
<accession>A0A285JF69</accession>
<keyword evidence="1" id="KW-0812">Transmembrane</keyword>
<feature type="transmembrane region" description="Helical" evidence="1">
    <location>
        <begin position="37"/>
        <end position="56"/>
    </location>
</feature>
<organism evidence="2 3">
    <name type="scientific">Paractinoplanes atraurantiacus</name>
    <dbReference type="NCBI Taxonomy" id="1036182"/>
    <lineage>
        <taxon>Bacteria</taxon>
        <taxon>Bacillati</taxon>
        <taxon>Actinomycetota</taxon>
        <taxon>Actinomycetes</taxon>
        <taxon>Micromonosporales</taxon>
        <taxon>Micromonosporaceae</taxon>
        <taxon>Paractinoplanes</taxon>
    </lineage>
</organism>
<evidence type="ECO:0000313" key="2">
    <source>
        <dbReference type="EMBL" id="SNY57801.1"/>
    </source>
</evidence>
<proteinExistence type="predicted"/>
<dbReference type="EMBL" id="OBDY01000018">
    <property type="protein sequence ID" value="SNY57801.1"/>
    <property type="molecule type" value="Genomic_DNA"/>
</dbReference>
<reference evidence="3" key="1">
    <citation type="submission" date="2017-09" db="EMBL/GenBank/DDBJ databases">
        <authorList>
            <person name="Varghese N."/>
            <person name="Submissions S."/>
        </authorList>
    </citation>
    <scope>NUCLEOTIDE SEQUENCE [LARGE SCALE GENOMIC DNA]</scope>
    <source>
        <strain evidence="3">CGMCC 4.6857</strain>
    </source>
</reference>
<dbReference type="AlphaFoldDB" id="A0A285JF69"/>
<keyword evidence="1" id="KW-0472">Membrane</keyword>
<protein>
    <submittedName>
        <fullName evidence="2">Uncharacterized protein</fullName>
    </submittedName>
</protein>
<keyword evidence="3" id="KW-1185">Reference proteome</keyword>
<dbReference type="Proteomes" id="UP000219612">
    <property type="component" value="Unassembled WGS sequence"/>
</dbReference>
<sequence length="71" mass="8127">MLGYWMRRPEPSVAVSLTFAAASLARAALTHDWALLLIAVPCAAAAAWVWATHRAWRWNADRWRQGYRDVF</sequence>
<keyword evidence="1" id="KW-1133">Transmembrane helix</keyword>